<name>A0A7R9H700_TIMCR</name>
<comment type="similarity">
    <text evidence="1">Belongs to the glutaredoxin family.</text>
</comment>
<dbReference type="Gene3D" id="3.40.30.10">
    <property type="entry name" value="Glutaredoxin"/>
    <property type="match status" value="1"/>
</dbReference>
<keyword evidence="1" id="KW-0813">Transport</keyword>
<evidence type="ECO:0000313" key="2">
    <source>
        <dbReference type="EMBL" id="CAD7410288.1"/>
    </source>
</evidence>
<proteinExistence type="inferred from homology"/>
<sequence>MSATRIVQHLLYTLKPGQKGVAAVCNGGGGASSIIVEKLAVLKSTGRPKLTLYTKNPCPLCDDLRLQLQPFLDRVELENLDIERQDNSRWRSLYKYEIPVLFLEGQFLCKHKLDERVLERRTIRDAISKPLPCAQNHLGCQFPSLTPTASSMTPPLTPP</sequence>
<reference evidence="2" key="1">
    <citation type="submission" date="2020-11" db="EMBL/GenBank/DDBJ databases">
        <authorList>
            <person name="Tran Van P."/>
        </authorList>
    </citation>
    <scope>NUCLEOTIDE SEQUENCE</scope>
</reference>
<keyword evidence="1" id="KW-0249">Electron transport</keyword>
<dbReference type="PANTHER" id="PTHR33558">
    <property type="entry name" value="GLUTAREDOXIN-LIKE PROTEIN C5ORF63 HOMOLOG"/>
    <property type="match status" value="1"/>
</dbReference>
<dbReference type="InterPro" id="IPR008554">
    <property type="entry name" value="Glutaredoxin-like"/>
</dbReference>
<dbReference type="PANTHER" id="PTHR33558:SF1">
    <property type="entry name" value="GLUTAREDOXIN-LIKE PROTEIN C5ORF63 HOMOLOG"/>
    <property type="match status" value="1"/>
</dbReference>
<dbReference type="InterPro" id="IPR020610">
    <property type="entry name" value="Thiolase_AS"/>
</dbReference>
<organism evidence="2">
    <name type="scientific">Timema cristinae</name>
    <name type="common">Walking stick</name>
    <dbReference type="NCBI Taxonomy" id="61476"/>
    <lineage>
        <taxon>Eukaryota</taxon>
        <taxon>Metazoa</taxon>
        <taxon>Ecdysozoa</taxon>
        <taxon>Arthropoda</taxon>
        <taxon>Hexapoda</taxon>
        <taxon>Insecta</taxon>
        <taxon>Pterygota</taxon>
        <taxon>Neoptera</taxon>
        <taxon>Polyneoptera</taxon>
        <taxon>Phasmatodea</taxon>
        <taxon>Timematodea</taxon>
        <taxon>Timematoidea</taxon>
        <taxon>Timematidae</taxon>
        <taxon>Timema</taxon>
    </lineage>
</organism>
<dbReference type="AlphaFoldDB" id="A0A7R9H700"/>
<dbReference type="InterPro" id="IPR036249">
    <property type="entry name" value="Thioredoxin-like_sf"/>
</dbReference>
<dbReference type="SUPFAM" id="SSF52833">
    <property type="entry name" value="Thioredoxin-like"/>
    <property type="match status" value="1"/>
</dbReference>
<dbReference type="InterPro" id="IPR052565">
    <property type="entry name" value="Glutaredoxin-like_YDR286C"/>
</dbReference>
<dbReference type="GO" id="GO:0016747">
    <property type="term" value="F:acyltransferase activity, transferring groups other than amino-acyl groups"/>
    <property type="evidence" value="ECO:0007669"/>
    <property type="project" value="InterPro"/>
</dbReference>
<protein>
    <recommendedName>
        <fullName evidence="1">Glutaredoxin-like protein</fullName>
    </recommendedName>
</protein>
<gene>
    <name evidence="2" type="ORF">TCEB3V08_LOCUS10421</name>
</gene>
<accession>A0A7R9H700</accession>
<dbReference type="Pfam" id="PF05768">
    <property type="entry name" value="Glrx-like"/>
    <property type="match status" value="1"/>
</dbReference>
<evidence type="ECO:0000256" key="1">
    <source>
        <dbReference type="RuleBase" id="RU363082"/>
    </source>
</evidence>
<dbReference type="PROSITE" id="PS00099">
    <property type="entry name" value="THIOLASE_3"/>
    <property type="match status" value="1"/>
</dbReference>
<dbReference type="EMBL" id="OC321582">
    <property type="protein sequence ID" value="CAD7410288.1"/>
    <property type="molecule type" value="Genomic_DNA"/>
</dbReference>